<dbReference type="Pfam" id="PF19031">
    <property type="entry name" value="Intu_longin_1"/>
    <property type="match status" value="1"/>
</dbReference>
<evidence type="ECO:0000259" key="3">
    <source>
        <dbReference type="Pfam" id="PF19031"/>
    </source>
</evidence>
<dbReference type="GO" id="GO:0016192">
    <property type="term" value="P:vesicle-mediated transport"/>
    <property type="evidence" value="ECO:0007669"/>
    <property type="project" value="InterPro"/>
</dbReference>
<evidence type="ECO:0000313" key="4">
    <source>
        <dbReference type="EnsemblProtists" id="EOD27658"/>
    </source>
</evidence>
<dbReference type="PANTHER" id="PTHR13056">
    <property type="entry name" value="VACUOLAR FUSION PROTEIN CCZ1 HOMOLOG-RELATED"/>
    <property type="match status" value="1"/>
</dbReference>
<comment type="similarity">
    <text evidence="1">Belongs to the CCZ1 family.</text>
</comment>
<dbReference type="KEGG" id="ehx:EMIHUDRAFT_204562"/>
<keyword evidence="5" id="KW-1185">Reference proteome</keyword>
<evidence type="ECO:0000313" key="5">
    <source>
        <dbReference type="Proteomes" id="UP000013827"/>
    </source>
</evidence>
<evidence type="ECO:0000256" key="1">
    <source>
        <dbReference type="ARBA" id="ARBA00005352"/>
    </source>
</evidence>
<reference evidence="4" key="2">
    <citation type="submission" date="2024-10" db="UniProtKB">
        <authorList>
            <consortium name="EnsemblProtists"/>
        </authorList>
    </citation>
    <scope>IDENTIFICATION</scope>
</reference>
<proteinExistence type="inferred from homology"/>
<feature type="region of interest" description="Disordered" evidence="2">
    <location>
        <begin position="338"/>
        <end position="380"/>
    </location>
</feature>
<feature type="domain" description="CCZ1/INTU/HSP4 first Longin" evidence="3">
    <location>
        <begin position="51"/>
        <end position="175"/>
    </location>
</feature>
<evidence type="ECO:0000256" key="2">
    <source>
        <dbReference type="SAM" id="MobiDB-lite"/>
    </source>
</evidence>
<organism evidence="4 5">
    <name type="scientific">Emiliania huxleyi (strain CCMP1516)</name>
    <dbReference type="NCBI Taxonomy" id="280463"/>
    <lineage>
        <taxon>Eukaryota</taxon>
        <taxon>Haptista</taxon>
        <taxon>Haptophyta</taxon>
        <taxon>Prymnesiophyceae</taxon>
        <taxon>Isochrysidales</taxon>
        <taxon>Noelaerhabdaceae</taxon>
        <taxon>Emiliania</taxon>
    </lineage>
</organism>
<dbReference type="Proteomes" id="UP000013827">
    <property type="component" value="Unassembled WGS sequence"/>
</dbReference>
<dbReference type="GO" id="GO:0035658">
    <property type="term" value="C:Mon1-Ccz1 complex"/>
    <property type="evidence" value="ECO:0007669"/>
    <property type="project" value="InterPro"/>
</dbReference>
<name>A0A0D3JVX3_EMIH1</name>
<dbReference type="InterPro" id="IPR013176">
    <property type="entry name" value="Ccz1"/>
</dbReference>
<reference evidence="5" key="1">
    <citation type="journal article" date="2013" name="Nature">
        <title>Pan genome of the phytoplankton Emiliania underpins its global distribution.</title>
        <authorList>
            <person name="Read B.A."/>
            <person name="Kegel J."/>
            <person name="Klute M.J."/>
            <person name="Kuo A."/>
            <person name="Lefebvre S.C."/>
            <person name="Maumus F."/>
            <person name="Mayer C."/>
            <person name="Miller J."/>
            <person name="Monier A."/>
            <person name="Salamov A."/>
            <person name="Young J."/>
            <person name="Aguilar M."/>
            <person name="Claverie J.M."/>
            <person name="Frickenhaus S."/>
            <person name="Gonzalez K."/>
            <person name="Herman E.K."/>
            <person name="Lin Y.C."/>
            <person name="Napier J."/>
            <person name="Ogata H."/>
            <person name="Sarno A.F."/>
            <person name="Shmutz J."/>
            <person name="Schroeder D."/>
            <person name="de Vargas C."/>
            <person name="Verret F."/>
            <person name="von Dassow P."/>
            <person name="Valentin K."/>
            <person name="Van de Peer Y."/>
            <person name="Wheeler G."/>
            <person name="Dacks J.B."/>
            <person name="Delwiche C.F."/>
            <person name="Dyhrman S.T."/>
            <person name="Glockner G."/>
            <person name="John U."/>
            <person name="Richards T."/>
            <person name="Worden A.Z."/>
            <person name="Zhang X."/>
            <person name="Grigoriev I.V."/>
            <person name="Allen A.E."/>
            <person name="Bidle K."/>
            <person name="Borodovsky M."/>
            <person name="Bowler C."/>
            <person name="Brownlee C."/>
            <person name="Cock J.M."/>
            <person name="Elias M."/>
            <person name="Gladyshev V.N."/>
            <person name="Groth M."/>
            <person name="Guda C."/>
            <person name="Hadaegh A."/>
            <person name="Iglesias-Rodriguez M.D."/>
            <person name="Jenkins J."/>
            <person name="Jones B.M."/>
            <person name="Lawson T."/>
            <person name="Leese F."/>
            <person name="Lindquist E."/>
            <person name="Lobanov A."/>
            <person name="Lomsadze A."/>
            <person name="Malik S.B."/>
            <person name="Marsh M.E."/>
            <person name="Mackinder L."/>
            <person name="Mock T."/>
            <person name="Mueller-Roeber B."/>
            <person name="Pagarete A."/>
            <person name="Parker M."/>
            <person name="Probert I."/>
            <person name="Quesneville H."/>
            <person name="Raines C."/>
            <person name="Rensing S.A."/>
            <person name="Riano-Pachon D.M."/>
            <person name="Richier S."/>
            <person name="Rokitta S."/>
            <person name="Shiraiwa Y."/>
            <person name="Soanes D.M."/>
            <person name="van der Giezen M."/>
            <person name="Wahlund T.M."/>
            <person name="Williams B."/>
            <person name="Wilson W."/>
            <person name="Wolfe G."/>
            <person name="Wurch L.L."/>
        </authorList>
    </citation>
    <scope>NUCLEOTIDE SEQUENCE</scope>
</reference>
<dbReference type="eggNOG" id="KOG2622">
    <property type="taxonomic scope" value="Eukaryota"/>
</dbReference>
<dbReference type="PANTHER" id="PTHR13056:SF0">
    <property type="entry name" value="VACUOLAR FUSION PROTEIN CCZ1 HOMOLOG-RELATED"/>
    <property type="match status" value="1"/>
</dbReference>
<dbReference type="RefSeq" id="XP_005780087.1">
    <property type="nucleotide sequence ID" value="XM_005780030.1"/>
</dbReference>
<feature type="compositionally biased region" description="Low complexity" evidence="2">
    <location>
        <begin position="339"/>
        <end position="366"/>
    </location>
</feature>
<dbReference type="InterPro" id="IPR043987">
    <property type="entry name" value="CCZ1/INTU/HSP4_longin_1"/>
</dbReference>
<dbReference type="EnsemblProtists" id="EOD27658">
    <property type="protein sequence ID" value="EOD27658"/>
    <property type="gene ID" value="EMIHUDRAFT_204562"/>
</dbReference>
<dbReference type="HOGENOM" id="CLU_551450_0_0_1"/>
<dbReference type="PaxDb" id="2903-EOD27658"/>
<accession>A0A0D3JVX3</accession>
<protein>
    <recommendedName>
        <fullName evidence="3">CCZ1/INTU/HSP4 first Longin domain-containing protein</fullName>
    </recommendedName>
</protein>
<dbReference type="AlphaFoldDB" id="A0A0D3JVX3"/>
<dbReference type="STRING" id="2903.R1CX71"/>
<sequence>MKQGDGYFFSNICRRTFSRVSCTRRPRRNCPVQDQQDTTGMSNAALQLEQLFIFHPRLGSEAGEKLLYFHPEHTPLAEQHNALGLVVALEGLLANFGVASPFELLATAQRRYVVLQPEPSLWLVAVHMLPPSAPAATARQRGAIEEEAEAEAADADAVRRAALEQLYETLRLCCGPLSRRLVESGGAASVRALLSGVMPRLLAVAALQHEAEGDFLTAVGGIQYLPLGQAAGLRCHAAMTAVLSAQPAAARCSPGTGGVHDVSPTLPGHVPQAHLLLTFEGRLLVLRAHRAKHAADASATPAAGFLVGAGAAGCGDGAEGPTLPRLFVRKRAPLSPGQADPAASCVSAASSPPEAAAAGEGLAAREASGEGRHERGGDGWEEDGWEGLRLAVLCSHGVGIALLLEDGSREWADRRWHATLRASLSSELEGLGAVFAEQARRAGAEEQSRRYVSFDSFSLALQLLERLLLRSWSDLEAGEARQVAARAAEGWLLARASGSRRLFALVESKHASLAEAHQEALALTASHLSHIFIDG</sequence>
<dbReference type="GeneID" id="17273203"/>
<feature type="compositionally biased region" description="Basic and acidic residues" evidence="2">
    <location>
        <begin position="367"/>
        <end position="378"/>
    </location>
</feature>